<dbReference type="Pfam" id="PF10502">
    <property type="entry name" value="Peptidase_S26"/>
    <property type="match status" value="2"/>
</dbReference>
<feature type="transmembrane region" description="Helical" evidence="3">
    <location>
        <begin position="6"/>
        <end position="31"/>
    </location>
</feature>
<dbReference type="SUPFAM" id="SSF51306">
    <property type="entry name" value="LexA/Signal peptidase"/>
    <property type="match status" value="1"/>
</dbReference>
<dbReference type="EMBL" id="CYXP01000010">
    <property type="protein sequence ID" value="CUN31161.1"/>
    <property type="molecule type" value="Genomic_DNA"/>
</dbReference>
<dbReference type="CDD" id="cd06530">
    <property type="entry name" value="S26_SPase_I"/>
    <property type="match status" value="2"/>
</dbReference>
<name>A0A173VVB8_PARDI</name>
<dbReference type="PRINTS" id="PR00727">
    <property type="entry name" value="LEADERPTASE"/>
</dbReference>
<comment type="similarity">
    <text evidence="1 3">Belongs to the peptidase S26 family.</text>
</comment>
<dbReference type="AlphaFoldDB" id="A0A173VVB8"/>
<comment type="subcellular location">
    <subcellularLocation>
        <location evidence="3">Membrane</location>
        <topology evidence="3">Single-pass type II membrane protein</topology>
    </subcellularLocation>
</comment>
<organism evidence="5 7">
    <name type="scientific">Parabacteroides distasonis</name>
    <dbReference type="NCBI Taxonomy" id="823"/>
    <lineage>
        <taxon>Bacteria</taxon>
        <taxon>Pseudomonadati</taxon>
        <taxon>Bacteroidota</taxon>
        <taxon>Bacteroidia</taxon>
        <taxon>Bacteroidales</taxon>
        <taxon>Tannerellaceae</taxon>
        <taxon>Parabacteroides</taxon>
    </lineage>
</organism>
<gene>
    <name evidence="5" type="primary">sipT</name>
    <name evidence="6" type="synonym">lepB</name>
    <name evidence="6" type="ORF">DW782_17445</name>
    <name evidence="5" type="ORF">ERS852429_03677</name>
</gene>
<evidence type="ECO:0000313" key="6">
    <source>
        <dbReference type="EMBL" id="RHD72260.1"/>
    </source>
</evidence>
<proteinExistence type="inferred from homology"/>
<evidence type="ECO:0000256" key="2">
    <source>
        <dbReference type="ARBA" id="ARBA00019232"/>
    </source>
</evidence>
<feature type="domain" description="Peptidase S26" evidence="4">
    <location>
        <begin position="236"/>
        <end position="274"/>
    </location>
</feature>
<keyword evidence="3" id="KW-0472">Membrane</keyword>
<dbReference type="GO" id="GO:0009003">
    <property type="term" value="F:signal peptidase activity"/>
    <property type="evidence" value="ECO:0007669"/>
    <property type="project" value="UniProtKB-EC"/>
</dbReference>
<dbReference type="Proteomes" id="UP000095591">
    <property type="component" value="Unassembled WGS sequence"/>
</dbReference>
<dbReference type="InterPro" id="IPR000223">
    <property type="entry name" value="Pept_S26A_signal_pept_1"/>
</dbReference>
<keyword evidence="3" id="KW-0645">Protease</keyword>
<accession>A0A173VVB8</accession>
<keyword evidence="3" id="KW-0812">Transmembrane</keyword>
<evidence type="ECO:0000313" key="8">
    <source>
        <dbReference type="Proteomes" id="UP000284660"/>
    </source>
</evidence>
<dbReference type="GO" id="GO:0004252">
    <property type="term" value="F:serine-type endopeptidase activity"/>
    <property type="evidence" value="ECO:0007669"/>
    <property type="project" value="InterPro"/>
</dbReference>
<dbReference type="Proteomes" id="UP000284660">
    <property type="component" value="Unassembled WGS sequence"/>
</dbReference>
<comment type="catalytic activity">
    <reaction evidence="3">
        <text>Cleavage of hydrophobic, N-terminal signal or leader sequences from secreted and periplasmic proteins.</text>
        <dbReference type="EC" id="3.4.21.89"/>
    </reaction>
</comment>
<keyword evidence="3" id="KW-1133">Transmembrane helix</keyword>
<sequence>MTIQRFLIVLMKWLAAFALAAGIVMLIRLFCIESYRISTDSMEEALHKGDYILVNKIPGKNKPVRGKVVLFTSPLSRDSADAPLFISRCIGMPGDTIRVSMDGYTINGQKIPRSPRSLCSYFITLSAKETFLETLEKLDIPLRDFRQESFGCMLSLTAFEEYQLREELPDAINRHFIGEQMQEYMLIVPRKDRAYPLDAASLTACKEIIMRETDGKASFRDGKLYLDGRETNFFFFQQDYYWVLSDNTNEAVDSRHLGFIPADHIVGNAWLCWYSPDKQRIFKPVH</sequence>
<keyword evidence="3 5" id="KW-0378">Hydrolase</keyword>
<evidence type="ECO:0000256" key="1">
    <source>
        <dbReference type="ARBA" id="ARBA00009370"/>
    </source>
</evidence>
<dbReference type="GO" id="GO:0006465">
    <property type="term" value="P:signal peptide processing"/>
    <property type="evidence" value="ECO:0007669"/>
    <property type="project" value="InterPro"/>
</dbReference>
<dbReference type="NCBIfam" id="TIGR02227">
    <property type="entry name" value="sigpep_I_bact"/>
    <property type="match status" value="1"/>
</dbReference>
<dbReference type="RefSeq" id="WP_005863992.1">
    <property type="nucleotide sequence ID" value="NZ_CAXSKO010000034.1"/>
</dbReference>
<dbReference type="GO" id="GO:0016020">
    <property type="term" value="C:membrane"/>
    <property type="evidence" value="ECO:0007669"/>
    <property type="project" value="UniProtKB-SubCell"/>
</dbReference>
<dbReference type="GeneID" id="93522910"/>
<reference evidence="6 8" key="2">
    <citation type="submission" date="2018-08" db="EMBL/GenBank/DDBJ databases">
        <title>A genome reference for cultivated species of the human gut microbiota.</title>
        <authorList>
            <person name="Zou Y."/>
            <person name="Xue W."/>
            <person name="Luo G."/>
        </authorList>
    </citation>
    <scope>NUCLEOTIDE SEQUENCE [LARGE SCALE GENOMIC DNA]</scope>
    <source>
        <strain evidence="6 8">AM30-4</strain>
    </source>
</reference>
<dbReference type="EMBL" id="QSJN01000012">
    <property type="protein sequence ID" value="RHD72260.1"/>
    <property type="molecule type" value="Genomic_DNA"/>
</dbReference>
<dbReference type="Gene3D" id="2.10.109.10">
    <property type="entry name" value="Umud Fragment, subunit A"/>
    <property type="match status" value="2"/>
</dbReference>
<evidence type="ECO:0000256" key="3">
    <source>
        <dbReference type="RuleBase" id="RU362042"/>
    </source>
</evidence>
<dbReference type="PANTHER" id="PTHR43390:SF1">
    <property type="entry name" value="CHLOROPLAST PROCESSING PEPTIDASE"/>
    <property type="match status" value="1"/>
</dbReference>
<feature type="domain" description="Peptidase S26" evidence="4">
    <location>
        <begin position="11"/>
        <end position="113"/>
    </location>
</feature>
<dbReference type="PANTHER" id="PTHR43390">
    <property type="entry name" value="SIGNAL PEPTIDASE I"/>
    <property type="match status" value="1"/>
</dbReference>
<dbReference type="InterPro" id="IPR019533">
    <property type="entry name" value="Peptidase_S26"/>
</dbReference>
<evidence type="ECO:0000259" key="4">
    <source>
        <dbReference type="Pfam" id="PF10502"/>
    </source>
</evidence>
<evidence type="ECO:0000313" key="5">
    <source>
        <dbReference type="EMBL" id="CUN31161.1"/>
    </source>
</evidence>
<protein>
    <recommendedName>
        <fullName evidence="2 3">Signal peptidase I</fullName>
        <ecNumber evidence="3">3.4.21.89</ecNumber>
    </recommendedName>
</protein>
<dbReference type="EC" id="3.4.21.89" evidence="3"/>
<dbReference type="InterPro" id="IPR036286">
    <property type="entry name" value="LexA/Signal_pep-like_sf"/>
</dbReference>
<evidence type="ECO:0000313" key="7">
    <source>
        <dbReference type="Proteomes" id="UP000095591"/>
    </source>
</evidence>
<reference evidence="5 7" key="1">
    <citation type="submission" date="2015-09" db="EMBL/GenBank/DDBJ databases">
        <authorList>
            <consortium name="Pathogen Informatics"/>
        </authorList>
    </citation>
    <scope>NUCLEOTIDE SEQUENCE [LARGE SCALE GENOMIC DNA]</scope>
    <source>
        <strain evidence="5 7">2789STDY5608872</strain>
    </source>
</reference>